<name>A0A699HX11_TANCI</name>
<reference evidence="1" key="1">
    <citation type="journal article" date="2019" name="Sci. Rep.">
        <title>Draft genome of Tanacetum cinerariifolium, the natural source of mosquito coil.</title>
        <authorList>
            <person name="Yamashiro T."/>
            <person name="Shiraishi A."/>
            <person name="Satake H."/>
            <person name="Nakayama K."/>
        </authorList>
    </citation>
    <scope>NUCLEOTIDE SEQUENCE</scope>
</reference>
<keyword evidence="1" id="KW-0378">Hydrolase</keyword>
<dbReference type="GO" id="GO:0006508">
    <property type="term" value="P:proteolysis"/>
    <property type="evidence" value="ECO:0007669"/>
    <property type="project" value="UniProtKB-KW"/>
</dbReference>
<organism evidence="1">
    <name type="scientific">Tanacetum cinerariifolium</name>
    <name type="common">Dalmatian daisy</name>
    <name type="synonym">Chrysanthemum cinerariifolium</name>
    <dbReference type="NCBI Taxonomy" id="118510"/>
    <lineage>
        <taxon>Eukaryota</taxon>
        <taxon>Viridiplantae</taxon>
        <taxon>Streptophyta</taxon>
        <taxon>Embryophyta</taxon>
        <taxon>Tracheophyta</taxon>
        <taxon>Spermatophyta</taxon>
        <taxon>Magnoliopsida</taxon>
        <taxon>eudicotyledons</taxon>
        <taxon>Gunneridae</taxon>
        <taxon>Pentapetalae</taxon>
        <taxon>asterids</taxon>
        <taxon>campanulids</taxon>
        <taxon>Asterales</taxon>
        <taxon>Asteraceae</taxon>
        <taxon>Asteroideae</taxon>
        <taxon>Anthemideae</taxon>
        <taxon>Anthemidinae</taxon>
        <taxon>Tanacetum</taxon>
    </lineage>
</organism>
<proteinExistence type="predicted"/>
<dbReference type="GO" id="GO:0008233">
    <property type="term" value="F:peptidase activity"/>
    <property type="evidence" value="ECO:0007669"/>
    <property type="project" value="UniProtKB-KW"/>
</dbReference>
<dbReference type="AlphaFoldDB" id="A0A699HX11"/>
<comment type="caution">
    <text evidence="1">The sequence shown here is derived from an EMBL/GenBank/DDBJ whole genome shotgun (WGS) entry which is preliminary data.</text>
</comment>
<dbReference type="EMBL" id="BKCJ010204830">
    <property type="protein sequence ID" value="GEY73660.1"/>
    <property type="molecule type" value="Genomic_DNA"/>
</dbReference>
<keyword evidence="1" id="KW-0645">Protease</keyword>
<sequence>MDAECMSVDKNPSCGSDVKAVNKESMCADSSFKTSCATAINANNVHNDSMDFDPNVVEQNEFDQNVVDKNLIHDFYQTVEWENLLNHDVSSKNYEIPLAGAEKIAVDALMKIINFDIPKELPIQPMVVETPVEVCKSGETSKSMIFKTRSHTYDYVEEANDAKERLLGIGKERRGWLSDTHLDTWVLYMWHYRPQEGDWTICGPFFNTFMLGDKMSCCFVDGLTYGVPWFSESVKKVSFQSMPRIIIGSLLNSIFVSVS</sequence>
<accession>A0A699HX11</accession>
<evidence type="ECO:0000313" key="1">
    <source>
        <dbReference type="EMBL" id="GEY73660.1"/>
    </source>
</evidence>
<gene>
    <name evidence="1" type="ORF">Tci_445634</name>
</gene>
<protein>
    <submittedName>
        <fullName evidence="1">Ulp1 protease family, C-terminal catalytic domain-containing protein</fullName>
    </submittedName>
</protein>